<name>A0ACC5Q3J2_DOLFA</name>
<dbReference type="EMBL" id="JADEWF010000057">
    <property type="protein sequence ID" value="MBE9220152.1"/>
    <property type="molecule type" value="Genomic_DNA"/>
</dbReference>
<dbReference type="Proteomes" id="UP000597867">
    <property type="component" value="Unassembled WGS sequence"/>
</dbReference>
<proteinExistence type="predicted"/>
<keyword evidence="2" id="KW-1185">Reference proteome</keyword>
<comment type="caution">
    <text evidence="1">The sequence shown here is derived from an EMBL/GenBank/DDBJ whole genome shotgun (WGS) entry which is preliminary data.</text>
</comment>
<protein>
    <submittedName>
        <fullName evidence="1">THxN family PEP-CTERM protein</fullName>
    </submittedName>
</protein>
<reference evidence="1" key="1">
    <citation type="submission" date="2020-10" db="EMBL/GenBank/DDBJ databases">
        <authorList>
            <person name="Castelo-Branco R."/>
            <person name="Eusebio N."/>
            <person name="Adriana R."/>
            <person name="Vieira A."/>
            <person name="Brugerolle De Fraissinette N."/>
            <person name="Rezende De Castro R."/>
            <person name="Schneider M.P."/>
            <person name="Vasconcelos V."/>
            <person name="Leao P.N."/>
        </authorList>
    </citation>
    <scope>NUCLEOTIDE SEQUENCE</scope>
    <source>
        <strain evidence="1">LEGE 04289</strain>
    </source>
</reference>
<sequence>MMPKIKQLTALRNSAILGLSSIVLSAVSLPAQAIELSSITGSWTSVNGGANVTGLQTNQVRWGTPDTPSGPSGLGFVGSAPPSVSFPVNTNFVLGRLTHYNFPIFNAASGANLGISLNLSNAGETINPQFNYAFNIDETVNQGNVAACDATKQISSVPCDDVITFDNSQQQIFTLNGNQYELKISGFSSDPTNFSPIAQFTTIERQESNAYLLGKITPLQVTPPTPVPFETDALPIVGSMIAFGFGLRAKQKFAQKKLVKFE</sequence>
<evidence type="ECO:0000313" key="1">
    <source>
        <dbReference type="EMBL" id="MBE9220152.1"/>
    </source>
</evidence>
<gene>
    <name evidence="1" type="ORF">IQ222_15440</name>
</gene>
<accession>A0ACC5Q3J2</accession>
<evidence type="ECO:0000313" key="2">
    <source>
        <dbReference type="Proteomes" id="UP000597867"/>
    </source>
</evidence>
<organism evidence="1 2">
    <name type="scientific">Dolichospermum flos-aquae LEGE 04289</name>
    <dbReference type="NCBI Taxonomy" id="1828708"/>
    <lineage>
        <taxon>Bacteria</taxon>
        <taxon>Bacillati</taxon>
        <taxon>Cyanobacteriota</taxon>
        <taxon>Cyanophyceae</taxon>
        <taxon>Nostocales</taxon>
        <taxon>Aphanizomenonaceae</taxon>
        <taxon>Dolichospermum</taxon>
    </lineage>
</organism>